<dbReference type="GO" id="GO:0005829">
    <property type="term" value="C:cytosol"/>
    <property type="evidence" value="ECO:0007669"/>
    <property type="project" value="TreeGrafter"/>
</dbReference>
<sequence>MRGGNIESLVAIQQTKMLAHTLSRNGDPKFWNSKFLQFVSKMSSGELIIDDNQVKPRLENRATEYQQQYTVGASWADEFAHDEASRDLVEAKEAYRLICPDNQS</sequence>
<comment type="caution">
    <text evidence="3">The sequence shown here is derived from an EMBL/GenBank/DDBJ whole genome shotgun (WGS) entry which is preliminary data.</text>
</comment>
<keyword evidence="2" id="KW-0802">TPR repeat</keyword>
<dbReference type="Proteomes" id="UP000032142">
    <property type="component" value="Unassembled WGS sequence"/>
</dbReference>
<dbReference type="InterPro" id="IPR024111">
    <property type="entry name" value="PEX5/PEX5L"/>
</dbReference>
<organism evidence="3 4">
    <name type="scientific">Gossypium arboreum</name>
    <name type="common">Tree cotton</name>
    <name type="synonym">Gossypium nanking</name>
    <dbReference type="NCBI Taxonomy" id="29729"/>
    <lineage>
        <taxon>Eukaryota</taxon>
        <taxon>Viridiplantae</taxon>
        <taxon>Streptophyta</taxon>
        <taxon>Embryophyta</taxon>
        <taxon>Tracheophyta</taxon>
        <taxon>Spermatophyta</taxon>
        <taxon>Magnoliopsida</taxon>
        <taxon>eudicotyledons</taxon>
        <taxon>Gunneridae</taxon>
        <taxon>Pentapetalae</taxon>
        <taxon>rosids</taxon>
        <taxon>malvids</taxon>
        <taxon>Malvales</taxon>
        <taxon>Malvaceae</taxon>
        <taxon>Malvoideae</taxon>
        <taxon>Gossypium</taxon>
    </lineage>
</organism>
<dbReference type="GO" id="GO:0016560">
    <property type="term" value="P:protein import into peroxisome matrix, docking"/>
    <property type="evidence" value="ECO:0007669"/>
    <property type="project" value="TreeGrafter"/>
</dbReference>
<dbReference type="PANTHER" id="PTHR10130:SF0">
    <property type="entry name" value="GH08708P"/>
    <property type="match status" value="1"/>
</dbReference>
<protein>
    <submittedName>
        <fullName evidence="3">Peroxisome biogenesis 5-like protein</fullName>
    </submittedName>
</protein>
<keyword evidence="4" id="KW-1185">Reference proteome</keyword>
<dbReference type="AlphaFoldDB" id="A0A0B0MGH8"/>
<keyword evidence="1" id="KW-0677">Repeat</keyword>
<dbReference type="GO" id="GO:0005052">
    <property type="term" value="F:peroxisome matrix targeting signal-1 binding"/>
    <property type="evidence" value="ECO:0007669"/>
    <property type="project" value="TreeGrafter"/>
</dbReference>
<proteinExistence type="predicted"/>
<reference evidence="4" key="1">
    <citation type="submission" date="2014-09" db="EMBL/GenBank/DDBJ databases">
        <authorList>
            <person name="Mudge J."/>
            <person name="Ramaraj T."/>
            <person name="Lindquist I.E."/>
            <person name="Bharti A.K."/>
            <person name="Sundararajan A."/>
            <person name="Cameron C.T."/>
            <person name="Woodward J.E."/>
            <person name="May G.D."/>
            <person name="Brubaker C."/>
            <person name="Broadhvest J."/>
            <person name="Wilkins T.A."/>
        </authorList>
    </citation>
    <scope>NUCLEOTIDE SEQUENCE</scope>
    <source>
        <strain evidence="4">cv. AKA8401</strain>
    </source>
</reference>
<dbReference type="PANTHER" id="PTHR10130">
    <property type="entry name" value="PEROXISOMAL TARGETING SIGNAL 1 RECEPTOR PEX5"/>
    <property type="match status" value="1"/>
</dbReference>
<evidence type="ECO:0000313" key="4">
    <source>
        <dbReference type="Proteomes" id="UP000032142"/>
    </source>
</evidence>
<gene>
    <name evidence="3" type="ORF">F383_38683</name>
</gene>
<dbReference type="EMBL" id="JRRC01099153">
    <property type="protein sequence ID" value="KHF99864.1"/>
    <property type="molecule type" value="Genomic_DNA"/>
</dbReference>
<evidence type="ECO:0000313" key="3">
    <source>
        <dbReference type="EMBL" id="KHF99864.1"/>
    </source>
</evidence>
<evidence type="ECO:0000256" key="2">
    <source>
        <dbReference type="ARBA" id="ARBA00022803"/>
    </source>
</evidence>
<evidence type="ECO:0000256" key="1">
    <source>
        <dbReference type="ARBA" id="ARBA00022737"/>
    </source>
</evidence>
<dbReference type="GO" id="GO:0005778">
    <property type="term" value="C:peroxisomal membrane"/>
    <property type="evidence" value="ECO:0007669"/>
    <property type="project" value="TreeGrafter"/>
</dbReference>
<accession>A0A0B0MGH8</accession>
<name>A0A0B0MGH8_GOSAR</name>